<dbReference type="Gene3D" id="1.20.210.10">
    <property type="entry name" value="Cytochrome c oxidase-like, subunit I domain"/>
    <property type="match status" value="1"/>
</dbReference>
<proteinExistence type="predicted"/>
<reference evidence="2 3" key="1">
    <citation type="submission" date="2019-06" db="EMBL/GenBank/DDBJ databases">
        <title>An operon consisting of a P-type ATPase gene and a transcriptional regular gene given the different cadmium resistance in Bacillus vietamensis 151-6 and Bacillus marisflavi 151-25.</title>
        <authorList>
            <person name="Yu X."/>
        </authorList>
    </citation>
    <scope>NUCLEOTIDE SEQUENCE [LARGE SCALE GENOMIC DNA]</scope>
    <source>
        <strain evidence="2 3">151-6</strain>
    </source>
</reference>
<evidence type="ECO:0000313" key="2">
    <source>
        <dbReference type="EMBL" id="QHE63066.1"/>
    </source>
</evidence>
<dbReference type="KEGG" id="bvq:FHE72_20200"/>
<evidence type="ECO:0000256" key="1">
    <source>
        <dbReference type="SAM" id="Phobius"/>
    </source>
</evidence>
<dbReference type="EMBL" id="CP047394">
    <property type="protein sequence ID" value="QHE63066.1"/>
    <property type="molecule type" value="Genomic_DNA"/>
</dbReference>
<feature type="transmembrane region" description="Helical" evidence="1">
    <location>
        <begin position="94"/>
        <end position="116"/>
    </location>
</feature>
<dbReference type="AlphaFoldDB" id="A0A6I6UVT9"/>
<keyword evidence="1" id="KW-0472">Membrane</keyword>
<name>A0A6I6UVT9_9BACI</name>
<organism evidence="2 3">
    <name type="scientific">Rossellomorea vietnamensis</name>
    <dbReference type="NCBI Taxonomy" id="218284"/>
    <lineage>
        <taxon>Bacteria</taxon>
        <taxon>Bacillati</taxon>
        <taxon>Bacillota</taxon>
        <taxon>Bacilli</taxon>
        <taxon>Bacillales</taxon>
        <taxon>Bacillaceae</taxon>
        <taxon>Rossellomorea</taxon>
    </lineage>
</organism>
<feature type="transmembrane region" description="Helical" evidence="1">
    <location>
        <begin position="36"/>
        <end position="56"/>
    </location>
</feature>
<dbReference type="InterPro" id="IPR036927">
    <property type="entry name" value="Cyt_c_oxase-like_su1_sf"/>
</dbReference>
<evidence type="ECO:0000313" key="3">
    <source>
        <dbReference type="Proteomes" id="UP000465062"/>
    </source>
</evidence>
<dbReference type="Proteomes" id="UP000465062">
    <property type="component" value="Chromosome"/>
</dbReference>
<accession>A0A6I6UVT9</accession>
<keyword evidence="1" id="KW-1133">Transmembrane helix</keyword>
<gene>
    <name evidence="2" type="ORF">FHE72_20200</name>
</gene>
<sequence>MGIKLIKISVVYFMIGVCIGLYMSMVHDYSLTPVHVHINLLGWTALTLAGLIYHLFPAVSTTKLAKAHFWLHNVGLPLMMIGLFLFVLGNEAVVPVIATGGVLTTAGILLFGINILKELKA</sequence>
<dbReference type="SUPFAM" id="SSF81442">
    <property type="entry name" value="Cytochrome c oxidase subunit I-like"/>
    <property type="match status" value="1"/>
</dbReference>
<keyword evidence="1" id="KW-0812">Transmembrane</keyword>
<protein>
    <submittedName>
        <fullName evidence="2">Cytochrome-c oxidase</fullName>
    </submittedName>
</protein>
<dbReference type="RefSeq" id="WP_159362795.1">
    <property type="nucleotide sequence ID" value="NZ_CP047394.1"/>
</dbReference>
<feature type="transmembrane region" description="Helical" evidence="1">
    <location>
        <begin position="68"/>
        <end position="88"/>
    </location>
</feature>
<feature type="transmembrane region" description="Helical" evidence="1">
    <location>
        <begin position="5"/>
        <end position="24"/>
    </location>
</feature>